<dbReference type="PANTHER" id="PTHR35795:SF1">
    <property type="entry name" value="BIS(5'-NUCLEOSYL)-TETRAPHOSPHATASE, SYMMETRICAL"/>
    <property type="match status" value="1"/>
</dbReference>
<organism evidence="3 4">
    <name type="scientific">Lucifera butyrica</name>
    <dbReference type="NCBI Taxonomy" id="1351585"/>
    <lineage>
        <taxon>Bacteria</taxon>
        <taxon>Bacillati</taxon>
        <taxon>Bacillota</taxon>
        <taxon>Negativicutes</taxon>
        <taxon>Veillonellales</taxon>
        <taxon>Veillonellaceae</taxon>
        <taxon>Lucifera</taxon>
    </lineage>
</organism>
<protein>
    <submittedName>
        <fullName evidence="3">Deoxyguanosinetriphosphate triphosphohydrolase</fullName>
    </submittedName>
</protein>
<dbReference type="CDD" id="cd00077">
    <property type="entry name" value="HDc"/>
    <property type="match status" value="1"/>
</dbReference>
<keyword evidence="1 3" id="KW-0378">Hydrolase</keyword>
<dbReference type="AlphaFoldDB" id="A0A498R3Y7"/>
<accession>A0A498R3Y7</accession>
<name>A0A498R3Y7_9FIRM</name>
<evidence type="ECO:0000313" key="3">
    <source>
        <dbReference type="EMBL" id="VBB04982.1"/>
    </source>
</evidence>
<evidence type="ECO:0000313" key="4">
    <source>
        <dbReference type="Proteomes" id="UP000277811"/>
    </source>
</evidence>
<dbReference type="SUPFAM" id="SSF109604">
    <property type="entry name" value="HD-domain/PDEase-like"/>
    <property type="match status" value="1"/>
</dbReference>
<dbReference type="InterPro" id="IPR006674">
    <property type="entry name" value="HD_domain"/>
</dbReference>
<dbReference type="SMART" id="SM00471">
    <property type="entry name" value="HDc"/>
    <property type="match status" value="1"/>
</dbReference>
<dbReference type="InterPro" id="IPR051094">
    <property type="entry name" value="Diverse_Catalytic_Enzymes"/>
</dbReference>
<proteinExistence type="predicted"/>
<dbReference type="RefSeq" id="WP_165865831.1">
    <property type="nucleotide sequence ID" value="NZ_UPPP01000051.1"/>
</dbReference>
<gene>
    <name evidence="3" type="ORF">LUCI_0188</name>
</gene>
<dbReference type="InterPro" id="IPR003607">
    <property type="entry name" value="HD/PDEase_dom"/>
</dbReference>
<dbReference type="InterPro" id="IPR006261">
    <property type="entry name" value="dGTPase"/>
</dbReference>
<dbReference type="GO" id="GO:0016793">
    <property type="term" value="F:triphosphoric monoester hydrolase activity"/>
    <property type="evidence" value="ECO:0007669"/>
    <property type="project" value="InterPro"/>
</dbReference>
<sequence length="630" mass="73456">MRVLIWKYEISPEWELLEQSLNQKKTVIYPTRENEKERIAYLFETTDSQHMLLLIAGVQTEKVAKAWSGYCLPEAYTFALHIDCIKQLSNSEISLLTQLYELSTVESARHNLETNPTYFFTADLPQKELFAIFFDTERYSLKKYFAVEYDWKSAPLLLPLNFFQAYHQQEDHLDSLAQKSQYAQRPIALDRPHPYRNEFQRDKERLIHSKGFRRMVDKAQIYNTTKGGHYRKRLTHSLEVSQIARAVARQLRLHEDLTEAIALGHDVGHTPFGHEGERQLDLIMSGGIKLAPQHQPENLGGFKHNYQALRLLNYIEEKYREYEGLNLTYQVLEGILKHTSLKKCKKEKRHCAVCLHQCFDINEFLIIGNIEKLHLEVDFCSTLEGQVVEIADEIAQRGHDLDDGLASGVITIDELMEELNTPILRDLHHNLHNILQPSIARKIVINRKDLQNSIMTPAILNFFIERLIKNARMAIEEYKSQCTISRELGVIGSKLIFFHENEQRMLDSLEQIIRNRIINSQEINCFDGNAAYIIRKLFKAYYCNPRQLPDNTLSRINKDLELLNIPHIEIRRSNKDAIATEILLYQGNYPYGMEAQGYIKHKIFMRNIADLIGGMTDEFARSQFKKLYLP</sequence>
<dbReference type="PANTHER" id="PTHR35795">
    <property type="entry name" value="SLR1885 PROTEIN"/>
    <property type="match status" value="1"/>
</dbReference>
<dbReference type="Proteomes" id="UP000277811">
    <property type="component" value="Unassembled WGS sequence"/>
</dbReference>
<dbReference type="PROSITE" id="PS51831">
    <property type="entry name" value="HD"/>
    <property type="match status" value="1"/>
</dbReference>
<dbReference type="NCBIfam" id="TIGR01353">
    <property type="entry name" value="dGTP_triPase"/>
    <property type="match status" value="1"/>
</dbReference>
<evidence type="ECO:0000259" key="2">
    <source>
        <dbReference type="PROSITE" id="PS51831"/>
    </source>
</evidence>
<evidence type="ECO:0000256" key="1">
    <source>
        <dbReference type="ARBA" id="ARBA00022801"/>
    </source>
</evidence>
<reference evidence="3 4" key="1">
    <citation type="submission" date="2018-06" db="EMBL/GenBank/DDBJ databases">
        <authorList>
            <person name="Strepis N."/>
        </authorList>
    </citation>
    <scope>NUCLEOTIDE SEQUENCE [LARGE SCALE GENOMIC DNA]</scope>
    <source>
        <strain evidence="3">LUCI</strain>
    </source>
</reference>
<keyword evidence="4" id="KW-1185">Reference proteome</keyword>
<feature type="domain" description="HD" evidence="2">
    <location>
        <begin position="233"/>
        <end position="397"/>
    </location>
</feature>
<dbReference type="EMBL" id="UPPP01000051">
    <property type="protein sequence ID" value="VBB04982.1"/>
    <property type="molecule type" value="Genomic_DNA"/>
</dbReference>
<dbReference type="Pfam" id="PF01966">
    <property type="entry name" value="HD"/>
    <property type="match status" value="1"/>
</dbReference>
<dbReference type="Gene3D" id="1.10.3210.10">
    <property type="entry name" value="Hypothetical protein af1432"/>
    <property type="match status" value="1"/>
</dbReference>